<dbReference type="AlphaFoldDB" id="A0A078B7Y3"/>
<dbReference type="PANTHER" id="PTHR43134">
    <property type="entry name" value="SIGNAL RECOGNITION PARTICLE RECEPTOR SUBUNIT ALPHA"/>
    <property type="match status" value="1"/>
</dbReference>
<comment type="similarity">
    <text evidence="2">Belongs to the GTP-binding SRP family.</text>
</comment>
<evidence type="ECO:0000256" key="7">
    <source>
        <dbReference type="ARBA" id="ARBA00023170"/>
    </source>
</evidence>
<evidence type="ECO:0000256" key="6">
    <source>
        <dbReference type="ARBA" id="ARBA00023136"/>
    </source>
</evidence>
<dbReference type="InterPro" id="IPR000897">
    <property type="entry name" value="SRP54_GTPase_dom"/>
</dbReference>
<dbReference type="GO" id="GO:0006614">
    <property type="term" value="P:SRP-dependent cotranslational protein targeting to membrane"/>
    <property type="evidence" value="ECO:0007669"/>
    <property type="project" value="InterPro"/>
</dbReference>
<evidence type="ECO:0000259" key="9">
    <source>
        <dbReference type="PROSITE" id="PS00300"/>
    </source>
</evidence>
<keyword evidence="6" id="KW-0472">Membrane</keyword>
<evidence type="ECO:0000256" key="5">
    <source>
        <dbReference type="ARBA" id="ARBA00023134"/>
    </source>
</evidence>
<accession>A0A078B7Y3</accession>
<dbReference type="GO" id="GO:0003924">
    <property type="term" value="F:GTPase activity"/>
    <property type="evidence" value="ECO:0007669"/>
    <property type="project" value="InterPro"/>
</dbReference>
<dbReference type="InterPro" id="IPR042101">
    <property type="entry name" value="SRP54_N_sf"/>
</dbReference>
<dbReference type="EMBL" id="CCKQ01018658">
    <property type="protein sequence ID" value="CDW90635.1"/>
    <property type="molecule type" value="Genomic_DNA"/>
</dbReference>
<dbReference type="Pfam" id="PF02881">
    <property type="entry name" value="SRP54_N"/>
    <property type="match status" value="1"/>
</dbReference>
<dbReference type="InterPro" id="IPR027417">
    <property type="entry name" value="P-loop_NTPase"/>
</dbReference>
<dbReference type="FunFam" id="3.40.50.300:FF:000188">
    <property type="entry name" value="signal recognition particle receptor subunit alpha"/>
    <property type="match status" value="1"/>
</dbReference>
<feature type="region of interest" description="Disordered" evidence="8">
    <location>
        <begin position="132"/>
        <end position="203"/>
    </location>
</feature>
<keyword evidence="7 10" id="KW-0675">Receptor</keyword>
<dbReference type="InterPro" id="IPR007222">
    <property type="entry name" value="Sig_recog_particle_rcpt_asu_N"/>
</dbReference>
<feature type="domain" description="SRP54-type proteins GTP-binding" evidence="9">
    <location>
        <begin position="558"/>
        <end position="571"/>
    </location>
</feature>
<dbReference type="InterPro" id="IPR003593">
    <property type="entry name" value="AAA+_ATPase"/>
</dbReference>
<dbReference type="SUPFAM" id="SSF64356">
    <property type="entry name" value="SNARE-like"/>
    <property type="match status" value="1"/>
</dbReference>
<dbReference type="InterPro" id="IPR013822">
    <property type="entry name" value="Signal_recog_particl_SRP54_hlx"/>
</dbReference>
<dbReference type="GO" id="GO:0005525">
    <property type="term" value="F:GTP binding"/>
    <property type="evidence" value="ECO:0007669"/>
    <property type="project" value="UniProtKB-KW"/>
</dbReference>
<proteinExistence type="inferred from homology"/>
<dbReference type="InterPro" id="IPR011012">
    <property type="entry name" value="Longin-like_dom_sf"/>
</dbReference>
<protein>
    <submittedName>
        <fullName evidence="10">Signal recognition particle receptor subunit alpha</fullName>
    </submittedName>
</protein>
<dbReference type="InParanoid" id="A0A078B7Y3"/>
<evidence type="ECO:0000313" key="11">
    <source>
        <dbReference type="Proteomes" id="UP000039865"/>
    </source>
</evidence>
<evidence type="ECO:0000256" key="4">
    <source>
        <dbReference type="ARBA" id="ARBA00022824"/>
    </source>
</evidence>
<dbReference type="Pfam" id="PF04086">
    <property type="entry name" value="SRP-alpha_N"/>
    <property type="match status" value="1"/>
</dbReference>
<name>A0A078B7Y3_STYLE</name>
<dbReference type="Proteomes" id="UP000039865">
    <property type="component" value="Unassembled WGS sequence"/>
</dbReference>
<dbReference type="SMART" id="SM00382">
    <property type="entry name" value="AAA"/>
    <property type="match status" value="1"/>
</dbReference>
<keyword evidence="4" id="KW-0256">Endoplasmic reticulum</keyword>
<dbReference type="CDD" id="cd17876">
    <property type="entry name" value="SRalpha_C"/>
    <property type="match status" value="1"/>
</dbReference>
<dbReference type="PANTHER" id="PTHR43134:SF1">
    <property type="entry name" value="SIGNAL RECOGNITION PARTICLE RECEPTOR SUBUNIT ALPHA"/>
    <property type="match status" value="1"/>
</dbReference>
<sequence length="585" mass="65439">MFDFVCIFTTGGVVLWFKAFCDMKLDLLNMFIKNILLEEKTAQHQYNFAEYVLKWKVQNDLNLVFAIIYKEILQLRFVEDLVDLMRFEFVSKVYPSITKQGEVYLDLPTNFDQHFQVLWKVWEQKTKKLEGPKQMKTFNQTSKAKKLKEKSGIVNQNDTQKGGDASDDDNKFNRRQTVQNKKPDSMTGSSSNTAANTSGKEMRTWMGYSDKVSAKQMENVDVSTNKGGEIDIDRQKEIYLGGDDDELEGFYNSDDEIDFENFKRGKKGQKQGGGLFSKLTNAFQNITGNKVLSEEDVEPILKNFADSLMEKNVASEIAEALCKSVANTLVDKRTESFTTVKATVKSALVDSITKLLTPKKNIDILKDALSAKQKGQVYSVVFIGVNGVGKSTSLAKVAYYLKTKGNLKVMIAGCDNFRSGAIEQLKTHCLCLDVPLYEKGYKDDAAIIAKEALQDAKNKGYDVVLIDTAGRMQGNEKLMRALAKLVHINSPDVVLFVGEALVGNDAIDQLTKFNQSLIDYAVQDTNPRTIDGIIMTKFDTVDEKVGTALNMVYTTGKPIVFVGVGQKYPHLKKLNVQTVIGALMS</sequence>
<evidence type="ECO:0000313" key="10">
    <source>
        <dbReference type="EMBL" id="CDW90635.1"/>
    </source>
</evidence>
<feature type="compositionally biased region" description="Low complexity" evidence="8">
    <location>
        <begin position="187"/>
        <end position="199"/>
    </location>
</feature>
<dbReference type="Gene3D" id="3.30.450.60">
    <property type="match status" value="1"/>
</dbReference>
<reference evidence="10 11" key="1">
    <citation type="submission" date="2014-06" db="EMBL/GenBank/DDBJ databases">
        <authorList>
            <person name="Swart Estienne"/>
        </authorList>
    </citation>
    <scope>NUCLEOTIDE SEQUENCE [LARGE SCALE GENOMIC DNA]</scope>
    <source>
        <strain evidence="10 11">130c</strain>
    </source>
</reference>
<keyword evidence="5" id="KW-0342">GTP-binding</keyword>
<dbReference type="Pfam" id="PF00448">
    <property type="entry name" value="SRP54"/>
    <property type="match status" value="1"/>
</dbReference>
<keyword evidence="3" id="KW-0547">Nucleotide-binding</keyword>
<dbReference type="PROSITE" id="PS00300">
    <property type="entry name" value="SRP54"/>
    <property type="match status" value="1"/>
</dbReference>
<comment type="subcellular location">
    <subcellularLocation>
        <location evidence="1">Endoplasmic reticulum membrane</location>
        <topology evidence="1">Peripheral membrane protein</topology>
        <orientation evidence="1">Cytoplasmic side</orientation>
    </subcellularLocation>
</comment>
<organism evidence="10 11">
    <name type="scientific">Stylonychia lemnae</name>
    <name type="common">Ciliate</name>
    <dbReference type="NCBI Taxonomy" id="5949"/>
    <lineage>
        <taxon>Eukaryota</taxon>
        <taxon>Sar</taxon>
        <taxon>Alveolata</taxon>
        <taxon>Ciliophora</taxon>
        <taxon>Intramacronucleata</taxon>
        <taxon>Spirotrichea</taxon>
        <taxon>Stichotrichia</taxon>
        <taxon>Sporadotrichida</taxon>
        <taxon>Oxytrichidae</taxon>
        <taxon>Stylonychinae</taxon>
        <taxon>Stylonychia</taxon>
    </lineage>
</organism>
<keyword evidence="11" id="KW-1185">Reference proteome</keyword>
<evidence type="ECO:0000256" key="2">
    <source>
        <dbReference type="ARBA" id="ARBA00008531"/>
    </source>
</evidence>
<gene>
    <name evidence="10" type="primary">Contig9087.g9719</name>
    <name evidence="10" type="ORF">STYLEM_19780</name>
</gene>
<dbReference type="GO" id="GO:0006886">
    <property type="term" value="P:intracellular protein transport"/>
    <property type="evidence" value="ECO:0007669"/>
    <property type="project" value="InterPro"/>
</dbReference>
<dbReference type="SUPFAM" id="SSF47364">
    <property type="entry name" value="Domain of the SRP/SRP receptor G-proteins"/>
    <property type="match status" value="1"/>
</dbReference>
<dbReference type="GO" id="GO:0005047">
    <property type="term" value="F:signal recognition particle binding"/>
    <property type="evidence" value="ECO:0007669"/>
    <property type="project" value="InterPro"/>
</dbReference>
<dbReference type="CDD" id="cd14826">
    <property type="entry name" value="SR_alpha_SRX"/>
    <property type="match status" value="1"/>
</dbReference>
<evidence type="ECO:0000256" key="1">
    <source>
        <dbReference type="ARBA" id="ARBA00004397"/>
    </source>
</evidence>
<evidence type="ECO:0000256" key="3">
    <source>
        <dbReference type="ARBA" id="ARBA00022741"/>
    </source>
</evidence>
<dbReference type="SMART" id="SM00963">
    <property type="entry name" value="SRP54_N"/>
    <property type="match status" value="1"/>
</dbReference>
<dbReference type="OMA" id="HLGWIDK"/>
<dbReference type="FunCoup" id="A0A078B7Y3">
    <property type="interactions" value="280"/>
</dbReference>
<dbReference type="GO" id="GO:0005785">
    <property type="term" value="C:signal recognition particle receptor complex"/>
    <property type="evidence" value="ECO:0007669"/>
    <property type="project" value="InterPro"/>
</dbReference>
<dbReference type="Gene3D" id="1.20.120.140">
    <property type="entry name" value="Signal recognition particle SRP54, nucleotide-binding domain"/>
    <property type="match status" value="1"/>
</dbReference>
<dbReference type="OrthoDB" id="1727884at2759"/>
<evidence type="ECO:0000256" key="8">
    <source>
        <dbReference type="SAM" id="MobiDB-lite"/>
    </source>
</evidence>
<dbReference type="SMART" id="SM00962">
    <property type="entry name" value="SRP54"/>
    <property type="match status" value="1"/>
</dbReference>
<dbReference type="SUPFAM" id="SSF52540">
    <property type="entry name" value="P-loop containing nucleoside triphosphate hydrolases"/>
    <property type="match status" value="1"/>
</dbReference>
<dbReference type="InterPro" id="IPR036225">
    <property type="entry name" value="SRP/SRP_N"/>
</dbReference>
<dbReference type="Gene3D" id="3.40.50.300">
    <property type="entry name" value="P-loop containing nucleotide triphosphate hydrolases"/>
    <property type="match status" value="1"/>
</dbReference>